<dbReference type="EMBL" id="CAJMWR010001662">
    <property type="protein sequence ID" value="CAE6431224.1"/>
    <property type="molecule type" value="Genomic_DNA"/>
</dbReference>
<comment type="caution">
    <text evidence="2">The sequence shown here is derived from an EMBL/GenBank/DDBJ whole genome shotgun (WGS) entry which is preliminary data.</text>
</comment>
<accession>A0A8H3AP29</accession>
<sequence>MKLHQIPAIHSIVTRWRRPQNGKSASESAFDIQQANDHSQSAQAPPSPKSPSKKSVRISEANSPPRHILSSKGKEREVNNSGPAASMPQLPSPPPSPRINIRPRQASRCLSGEPVSHSHTGEIVKRCGPVHVHETFECENAVEPVRLLTLSRRTLVNEARARGGNTLVDESWEYTVSKHGKSGYTVKVDYTAAAVFIIGDGAHDPQKPVAIDTAKTGGVSGLMTITSRH</sequence>
<evidence type="ECO:0000256" key="1">
    <source>
        <dbReference type="SAM" id="MobiDB-lite"/>
    </source>
</evidence>
<protein>
    <submittedName>
        <fullName evidence="2">Uncharacterized protein</fullName>
    </submittedName>
</protein>
<organism evidence="2 3">
    <name type="scientific">Rhizoctonia solani</name>
    <dbReference type="NCBI Taxonomy" id="456999"/>
    <lineage>
        <taxon>Eukaryota</taxon>
        <taxon>Fungi</taxon>
        <taxon>Dikarya</taxon>
        <taxon>Basidiomycota</taxon>
        <taxon>Agaricomycotina</taxon>
        <taxon>Agaricomycetes</taxon>
        <taxon>Cantharellales</taxon>
        <taxon>Ceratobasidiaceae</taxon>
        <taxon>Rhizoctonia</taxon>
    </lineage>
</organism>
<name>A0A8H3AP29_9AGAM</name>
<feature type="compositionally biased region" description="Polar residues" evidence="1">
    <location>
        <begin position="21"/>
        <end position="38"/>
    </location>
</feature>
<gene>
    <name evidence="2" type="ORF">RDB_LOCUS65598</name>
</gene>
<evidence type="ECO:0000313" key="2">
    <source>
        <dbReference type="EMBL" id="CAE6431224.1"/>
    </source>
</evidence>
<evidence type="ECO:0000313" key="3">
    <source>
        <dbReference type="Proteomes" id="UP000663840"/>
    </source>
</evidence>
<proteinExistence type="predicted"/>
<dbReference type="AlphaFoldDB" id="A0A8H3AP29"/>
<reference evidence="2" key="1">
    <citation type="submission" date="2021-01" db="EMBL/GenBank/DDBJ databases">
        <authorList>
            <person name="Kaushik A."/>
        </authorList>
    </citation>
    <scope>NUCLEOTIDE SEQUENCE</scope>
    <source>
        <strain evidence="2">AG1-1A</strain>
    </source>
</reference>
<feature type="region of interest" description="Disordered" evidence="1">
    <location>
        <begin position="14"/>
        <end position="102"/>
    </location>
</feature>
<dbReference type="Proteomes" id="UP000663840">
    <property type="component" value="Unassembled WGS sequence"/>
</dbReference>